<dbReference type="OrthoDB" id="9793805at2"/>
<evidence type="ECO:0000313" key="1">
    <source>
        <dbReference type="EMBL" id="RIW13641.1"/>
    </source>
</evidence>
<protein>
    <submittedName>
        <fullName evidence="1">Glycosyltransferase</fullName>
    </submittedName>
</protein>
<dbReference type="Gene3D" id="3.40.50.2000">
    <property type="entry name" value="Glycogen Phosphorylase B"/>
    <property type="match status" value="1"/>
</dbReference>
<keyword evidence="2" id="KW-1185">Reference proteome</keyword>
<dbReference type="SUPFAM" id="SSF53756">
    <property type="entry name" value="UDP-Glycosyltransferase/glycogen phosphorylase"/>
    <property type="match status" value="1"/>
</dbReference>
<evidence type="ECO:0000313" key="2">
    <source>
        <dbReference type="Proteomes" id="UP000283522"/>
    </source>
</evidence>
<dbReference type="PANTHER" id="PTHR21015:SF22">
    <property type="entry name" value="GLYCOSYLTRANSFERASE"/>
    <property type="match status" value="1"/>
</dbReference>
<gene>
    <name evidence="1" type="ORF">D0X99_15465</name>
</gene>
<organism evidence="1 2">
    <name type="scientific">Algoriphagus lacus</name>
    <dbReference type="NCBI Taxonomy" id="2056311"/>
    <lineage>
        <taxon>Bacteria</taxon>
        <taxon>Pseudomonadati</taxon>
        <taxon>Bacteroidota</taxon>
        <taxon>Cytophagia</taxon>
        <taxon>Cytophagales</taxon>
        <taxon>Cyclobacteriaceae</taxon>
        <taxon>Algoriphagus</taxon>
    </lineage>
</organism>
<dbReference type="Proteomes" id="UP000283522">
    <property type="component" value="Unassembled WGS sequence"/>
</dbReference>
<proteinExistence type="predicted"/>
<name>A0A418PNY2_9BACT</name>
<reference evidence="1 2" key="1">
    <citation type="submission" date="2018-09" db="EMBL/GenBank/DDBJ databases">
        <authorList>
            <person name="Wang X."/>
            <person name="Du Z."/>
        </authorList>
    </citation>
    <scope>NUCLEOTIDE SEQUENCE [LARGE SCALE GENOMIC DNA]</scope>
    <source>
        <strain evidence="1 2">N3</strain>
    </source>
</reference>
<dbReference type="AlphaFoldDB" id="A0A418PNY2"/>
<accession>A0A418PNY2</accession>
<sequence length="371" mass="42047">MKFIFIVQGEGRGHMTQAIAFSHLIRSQGHELSAVVVGKSKRRTIPDFFLEKIGAETLSLDSPNFESDGVDKRILLGKTIFKNTLNLPKFWKSLRQIHALIQEKEPDVVVNFYELLGGFYHLIFQPKAIFWAIGHQYLEAHPEFHFAPNRRLEKFLFRLNTRITALGARERLALSFLPKENTDKIRVVPPLLREEVTRLIPKTENFYLAYMVNPGYAGEIIEFAKIHPDVKIKAFWDKKGAAEVETPLPNLSFHRVNDRLFLDAMADCKGLVCTAGFESICEAMYLGKPVMVIPVDGQYEQACNALDTEASGVGIKSKKFDFNRLETFGTDSSSKSIEAIIWSGKWPTIVKGLINHYSPKDVILPVTPSYT</sequence>
<keyword evidence="1" id="KW-0808">Transferase</keyword>
<dbReference type="EMBL" id="QXML01000008">
    <property type="protein sequence ID" value="RIW13641.1"/>
    <property type="molecule type" value="Genomic_DNA"/>
</dbReference>
<dbReference type="RefSeq" id="WP_119478756.1">
    <property type="nucleotide sequence ID" value="NZ_QXML01000008.1"/>
</dbReference>
<dbReference type="GO" id="GO:0016757">
    <property type="term" value="F:glycosyltransferase activity"/>
    <property type="evidence" value="ECO:0007669"/>
    <property type="project" value="TreeGrafter"/>
</dbReference>
<comment type="caution">
    <text evidence="1">The sequence shown here is derived from an EMBL/GenBank/DDBJ whole genome shotgun (WGS) entry which is preliminary data.</text>
</comment>
<dbReference type="PANTHER" id="PTHR21015">
    <property type="entry name" value="UDP-N-ACETYLGLUCOSAMINE--N-ACETYLMURAMYL-(PENTAPEPTIDE) PYROPHOSPHORYL-UNDECAPRENOL N-ACETYLGLUCOSAMINE TRANSFERASE 1"/>
    <property type="match status" value="1"/>
</dbReference>
<dbReference type="Pfam" id="PF13528">
    <property type="entry name" value="Glyco_trans_1_3"/>
    <property type="match status" value="1"/>
</dbReference>